<dbReference type="SUPFAM" id="SSF144232">
    <property type="entry name" value="HIT/MYND zinc finger-like"/>
    <property type="match status" value="1"/>
</dbReference>
<dbReference type="GO" id="GO:0008168">
    <property type="term" value="F:methyltransferase activity"/>
    <property type="evidence" value="ECO:0007669"/>
    <property type="project" value="UniProtKB-KW"/>
</dbReference>
<dbReference type="GO" id="GO:0005634">
    <property type="term" value="C:nucleus"/>
    <property type="evidence" value="ECO:0007669"/>
    <property type="project" value="TreeGrafter"/>
</dbReference>
<gene>
    <name evidence="10" type="ORF">OJ253_801</name>
</gene>
<evidence type="ECO:0000256" key="2">
    <source>
        <dbReference type="ARBA" id="ARBA00022679"/>
    </source>
</evidence>
<dbReference type="PANTHER" id="PTHR46165:SF2">
    <property type="entry name" value="SET AND MYND DOMAIN-CONTAINING PROTEIN 4"/>
    <property type="match status" value="1"/>
</dbReference>
<evidence type="ECO:0000259" key="9">
    <source>
        <dbReference type="PROSITE" id="PS50865"/>
    </source>
</evidence>
<keyword evidence="2" id="KW-0808">Transferase</keyword>
<dbReference type="InterPro" id="IPR052097">
    <property type="entry name" value="SET-MYND_domain_protein"/>
</dbReference>
<evidence type="ECO:0000313" key="10">
    <source>
        <dbReference type="EMBL" id="KAJ1611749.1"/>
    </source>
</evidence>
<feature type="domain" description="SET" evidence="8">
    <location>
        <begin position="6"/>
        <end position="312"/>
    </location>
</feature>
<dbReference type="InterPro" id="IPR046341">
    <property type="entry name" value="SET_dom_sf"/>
</dbReference>
<dbReference type="Gene3D" id="1.10.220.160">
    <property type="match status" value="1"/>
</dbReference>
<dbReference type="Gene3D" id="6.10.140.2220">
    <property type="match status" value="1"/>
</dbReference>
<proteinExistence type="predicted"/>
<dbReference type="SUPFAM" id="SSF82199">
    <property type="entry name" value="SET domain"/>
    <property type="match status" value="1"/>
</dbReference>
<dbReference type="OrthoDB" id="265717at2759"/>
<dbReference type="Gene3D" id="2.170.270.10">
    <property type="entry name" value="SET domain"/>
    <property type="match status" value="1"/>
</dbReference>
<name>A0A9D5HYC5_9CRYT</name>
<dbReference type="EMBL" id="JAPCXC010000011">
    <property type="protein sequence ID" value="KAJ1611749.1"/>
    <property type="molecule type" value="Genomic_DNA"/>
</dbReference>
<dbReference type="Proteomes" id="UP001067231">
    <property type="component" value="Unassembled WGS sequence"/>
</dbReference>
<dbReference type="GO" id="GO:0042826">
    <property type="term" value="F:histone deacetylase binding"/>
    <property type="evidence" value="ECO:0007669"/>
    <property type="project" value="TreeGrafter"/>
</dbReference>
<keyword evidence="4" id="KW-0479">Metal-binding</keyword>
<evidence type="ECO:0000256" key="6">
    <source>
        <dbReference type="ARBA" id="ARBA00022833"/>
    </source>
</evidence>
<dbReference type="Pfam" id="PF00856">
    <property type="entry name" value="SET"/>
    <property type="match status" value="1"/>
</dbReference>
<dbReference type="GO" id="GO:0008270">
    <property type="term" value="F:zinc ion binding"/>
    <property type="evidence" value="ECO:0007669"/>
    <property type="project" value="UniProtKB-KW"/>
</dbReference>
<dbReference type="GO" id="GO:0032259">
    <property type="term" value="P:methylation"/>
    <property type="evidence" value="ECO:0007669"/>
    <property type="project" value="UniProtKB-KW"/>
</dbReference>
<dbReference type="PANTHER" id="PTHR46165">
    <property type="entry name" value="SET AND MYND DOMAIN-CONTAINING PROTEIN 4"/>
    <property type="match status" value="1"/>
</dbReference>
<dbReference type="CDD" id="cd20071">
    <property type="entry name" value="SET_SMYD"/>
    <property type="match status" value="1"/>
</dbReference>
<dbReference type="GO" id="GO:0005737">
    <property type="term" value="C:cytoplasm"/>
    <property type="evidence" value="ECO:0007669"/>
    <property type="project" value="TreeGrafter"/>
</dbReference>
<feature type="domain" description="MYND-type" evidence="9">
    <location>
        <begin position="51"/>
        <end position="96"/>
    </location>
</feature>
<dbReference type="PROSITE" id="PS50280">
    <property type="entry name" value="SET"/>
    <property type="match status" value="1"/>
</dbReference>
<dbReference type="PROSITE" id="PS50865">
    <property type="entry name" value="ZF_MYND_2"/>
    <property type="match status" value="1"/>
</dbReference>
<dbReference type="SMART" id="SM00317">
    <property type="entry name" value="SET"/>
    <property type="match status" value="1"/>
</dbReference>
<keyword evidence="5 7" id="KW-0863">Zinc-finger</keyword>
<keyword evidence="3" id="KW-0949">S-adenosyl-L-methionine</keyword>
<evidence type="ECO:0000256" key="7">
    <source>
        <dbReference type="PROSITE-ProRule" id="PRU00134"/>
    </source>
</evidence>
<dbReference type="PROSITE" id="PS01360">
    <property type="entry name" value="ZF_MYND_1"/>
    <property type="match status" value="1"/>
</dbReference>
<dbReference type="Pfam" id="PF01753">
    <property type="entry name" value="zf-MYND"/>
    <property type="match status" value="1"/>
</dbReference>
<comment type="caution">
    <text evidence="10">The sequence shown here is derived from an EMBL/GenBank/DDBJ whole genome shotgun (WGS) entry which is preliminary data.</text>
</comment>
<sequence length="573" mass="64723">MWNFPDKVGIRKDGKKGRCIVARTDIKRGESILMEEAYCRILFRDNREEICDSCLNYLETSGPRSGQTTECPGCKRVRFCSKECLEGVKKLHDLECGLLRLGMLEMISNKVGVSFDRSHLLTRFVIQLILELSGANKDRSGQKMEYLISSLDHIRLLKDNIEECSEGTLETYRNLAVEILRIPTLRTEIDRLTQKEVFTEDLLVKVLCIIDSNSFGIPKFPLKGPELPATVARLLHSHGASAKSSLELSSSLLNPSIIGWGLFSYSSLFNHSCDPNCDFIGVNPASDCSSMVIDLRASRNIKKDEEITINYVELYDTRRNRIKSLLQTKHFICECERCTTPFQSSTDSFVQGFVCSKCYCISDFEIDNLPVIQLESAPSSLDPKEITSILDDQDYLISQLTGSYKCHSCGEVYFGSEVAAIQNEFLDILQEAETLNSQKGDLPAAINLILSLVQKYHTPNIKSVFPHPLNYLLYRCYKLLTFWSVAVKDWNSVNQYVSRMIHSHILVLQNQCNIEISNLHSTKAIALSHLGLASESDQEWKKCTEIRQICLGMPSNPSNIPSVHSIIHQKHAP</sequence>
<accession>A0A9D5HYC5</accession>
<reference evidence="10" key="1">
    <citation type="submission" date="2022-10" db="EMBL/GenBank/DDBJ databases">
        <title>Adaptive evolution leads to modifications in subtelomeric GC content in a zoonotic Cryptosporidium species.</title>
        <authorList>
            <person name="Li J."/>
            <person name="Feng Y."/>
            <person name="Xiao L."/>
        </authorList>
    </citation>
    <scope>NUCLEOTIDE SEQUENCE</scope>
    <source>
        <strain evidence="10">33844</strain>
    </source>
</reference>
<evidence type="ECO:0000256" key="3">
    <source>
        <dbReference type="ARBA" id="ARBA00022691"/>
    </source>
</evidence>
<dbReference type="AlphaFoldDB" id="A0A9D5HYC5"/>
<evidence type="ECO:0000256" key="5">
    <source>
        <dbReference type="ARBA" id="ARBA00022771"/>
    </source>
</evidence>
<protein>
    <submittedName>
        <fullName evidence="10">SET domain-containing protein</fullName>
    </submittedName>
</protein>
<keyword evidence="6" id="KW-0862">Zinc</keyword>
<evidence type="ECO:0000256" key="1">
    <source>
        <dbReference type="ARBA" id="ARBA00022603"/>
    </source>
</evidence>
<organism evidence="10">
    <name type="scientific">Cryptosporidium canis</name>
    <dbReference type="NCBI Taxonomy" id="195482"/>
    <lineage>
        <taxon>Eukaryota</taxon>
        <taxon>Sar</taxon>
        <taxon>Alveolata</taxon>
        <taxon>Apicomplexa</taxon>
        <taxon>Conoidasida</taxon>
        <taxon>Coccidia</taxon>
        <taxon>Eucoccidiorida</taxon>
        <taxon>Eimeriorina</taxon>
        <taxon>Cryptosporidiidae</taxon>
        <taxon>Cryptosporidium</taxon>
    </lineage>
</organism>
<dbReference type="InterPro" id="IPR002893">
    <property type="entry name" value="Znf_MYND"/>
</dbReference>
<dbReference type="InterPro" id="IPR001214">
    <property type="entry name" value="SET_dom"/>
</dbReference>
<keyword evidence="1" id="KW-0489">Methyltransferase</keyword>
<evidence type="ECO:0000256" key="4">
    <source>
        <dbReference type="ARBA" id="ARBA00022723"/>
    </source>
</evidence>
<evidence type="ECO:0000259" key="8">
    <source>
        <dbReference type="PROSITE" id="PS50280"/>
    </source>
</evidence>